<keyword evidence="1" id="KW-0732">Signal</keyword>
<organism evidence="3 4">
    <name type="scientific">Allacma fusca</name>
    <dbReference type="NCBI Taxonomy" id="39272"/>
    <lineage>
        <taxon>Eukaryota</taxon>
        <taxon>Metazoa</taxon>
        <taxon>Ecdysozoa</taxon>
        <taxon>Arthropoda</taxon>
        <taxon>Hexapoda</taxon>
        <taxon>Collembola</taxon>
        <taxon>Symphypleona</taxon>
        <taxon>Sminthuridae</taxon>
        <taxon>Allacma</taxon>
    </lineage>
</organism>
<dbReference type="SMART" id="SM00516">
    <property type="entry name" value="SEC14"/>
    <property type="match status" value="1"/>
</dbReference>
<feature type="domain" description="CRAL-TRIO" evidence="2">
    <location>
        <begin position="126"/>
        <end position="305"/>
    </location>
</feature>
<dbReference type="CDD" id="cd00170">
    <property type="entry name" value="SEC14"/>
    <property type="match status" value="1"/>
</dbReference>
<feature type="chain" id="PRO_5035240342" description="CRAL-TRIO domain-containing protein" evidence="1">
    <location>
        <begin position="29"/>
        <end position="360"/>
    </location>
</feature>
<dbReference type="GO" id="GO:0005737">
    <property type="term" value="C:cytoplasm"/>
    <property type="evidence" value="ECO:0007669"/>
    <property type="project" value="TreeGrafter"/>
</dbReference>
<protein>
    <recommendedName>
        <fullName evidence="2">CRAL-TRIO domain-containing protein</fullName>
    </recommendedName>
</protein>
<dbReference type="EMBL" id="CAJVCH010168606">
    <property type="protein sequence ID" value="CAG7728792.1"/>
    <property type="molecule type" value="Genomic_DNA"/>
</dbReference>
<keyword evidence="4" id="KW-1185">Reference proteome</keyword>
<dbReference type="InterPro" id="IPR001251">
    <property type="entry name" value="CRAL-TRIO_dom"/>
</dbReference>
<accession>A0A8J2P7F2</accession>
<name>A0A8J2P7F2_9HEXA</name>
<sequence length="360" mass="41486">MKYLSAPTAPHILLVHLIFLCYPYRVTAGDLLSPLPLGYTYVSHHFPQTNPLVIELREKIQGLPLNPFLTTDKQLARHLEATNYDVDHALARLQRGQSRSIPWNLEEPTTRFRKAVRADELLTWTPPDFMIWNLPIEQSGYTDDGNPVYLIPFGRWNFGEFFRQGGRRSELFYYVIRFMEEANNCTLGLVNPRTGWPVDQVTLLIDAKGYSVYDFLHLKATWTLVKIFRAVSRHYPFTIKLAIVVNAPVAFKALWKLTRVFSSTRARTSYLVFSRFNRDARNALVHHFPINTIPIDLGGTYVPLYDSHEGLEYDVIEHYSHYPDHIEPSSSQYVEHTLAKRNTTEAQMLITGNSTSPVKS</sequence>
<dbReference type="PANTHER" id="PTHR23324:SF83">
    <property type="entry name" value="SEC14-LIKE PROTEIN 2"/>
    <property type="match status" value="1"/>
</dbReference>
<evidence type="ECO:0000313" key="4">
    <source>
        <dbReference type="Proteomes" id="UP000708208"/>
    </source>
</evidence>
<evidence type="ECO:0000313" key="3">
    <source>
        <dbReference type="EMBL" id="CAG7728792.1"/>
    </source>
</evidence>
<dbReference type="PROSITE" id="PS50191">
    <property type="entry name" value="CRAL_TRIO"/>
    <property type="match status" value="1"/>
</dbReference>
<comment type="caution">
    <text evidence="3">The sequence shown here is derived from an EMBL/GenBank/DDBJ whole genome shotgun (WGS) entry which is preliminary data.</text>
</comment>
<dbReference type="OrthoDB" id="6682367at2759"/>
<evidence type="ECO:0000256" key="1">
    <source>
        <dbReference type="SAM" id="SignalP"/>
    </source>
</evidence>
<dbReference type="PANTHER" id="PTHR23324">
    <property type="entry name" value="SEC14 RELATED PROTEIN"/>
    <property type="match status" value="1"/>
</dbReference>
<dbReference type="AlphaFoldDB" id="A0A8J2P7F2"/>
<dbReference type="InterPro" id="IPR051064">
    <property type="entry name" value="SEC14/CRAL-TRIO_domain"/>
</dbReference>
<dbReference type="Proteomes" id="UP000708208">
    <property type="component" value="Unassembled WGS sequence"/>
</dbReference>
<proteinExistence type="predicted"/>
<gene>
    <name evidence="3" type="ORF">AFUS01_LOCUS17548</name>
</gene>
<dbReference type="Pfam" id="PF00650">
    <property type="entry name" value="CRAL_TRIO"/>
    <property type="match status" value="1"/>
</dbReference>
<feature type="signal peptide" evidence="1">
    <location>
        <begin position="1"/>
        <end position="28"/>
    </location>
</feature>
<reference evidence="3" key="1">
    <citation type="submission" date="2021-06" db="EMBL/GenBank/DDBJ databases">
        <authorList>
            <person name="Hodson N. C."/>
            <person name="Mongue J. A."/>
            <person name="Jaron S. K."/>
        </authorList>
    </citation>
    <scope>NUCLEOTIDE SEQUENCE</scope>
</reference>
<evidence type="ECO:0000259" key="2">
    <source>
        <dbReference type="PROSITE" id="PS50191"/>
    </source>
</evidence>